<evidence type="ECO:0000313" key="2">
    <source>
        <dbReference type="EMBL" id="OUQ32196.1"/>
    </source>
</evidence>
<dbReference type="InterPro" id="IPR003781">
    <property type="entry name" value="CoA-bd"/>
</dbReference>
<dbReference type="Pfam" id="PF13380">
    <property type="entry name" value="CoA_binding_2"/>
    <property type="match status" value="1"/>
</dbReference>
<dbReference type="EMBL" id="NFLJ01000045">
    <property type="protein sequence ID" value="OUQ32196.1"/>
    <property type="molecule type" value="Genomic_DNA"/>
</dbReference>
<proteinExistence type="predicted"/>
<gene>
    <name evidence="2" type="ORF">B5E75_12515</name>
</gene>
<sequence length="125" mass="14464">MNPKDILEKYYHFAVVGVTPNQEKYGYKIFKRLLEKGYQTYGVSPIYQNIDDIPTYPNLEAIDHPIDVVVFVVSPKYAYDYVDEMSGIGIRYAWMQPGTYDDQLLQYMHDQGITPVPACILVETE</sequence>
<evidence type="ECO:0000259" key="1">
    <source>
        <dbReference type="SMART" id="SM00881"/>
    </source>
</evidence>
<keyword evidence="3" id="KW-1185">Reference proteome</keyword>
<dbReference type="RefSeq" id="WP_087359756.1">
    <property type="nucleotide sequence ID" value="NZ_AP031415.1"/>
</dbReference>
<protein>
    <recommendedName>
        <fullName evidence="1">CoA-binding domain-containing protein</fullName>
    </recommendedName>
</protein>
<dbReference type="OrthoDB" id="9804695at2"/>
<dbReference type="PANTHER" id="PTHR33303">
    <property type="entry name" value="CYTOPLASMIC PROTEIN-RELATED"/>
    <property type="match status" value="1"/>
</dbReference>
<organism evidence="2 3">
    <name type="scientific">Massilimicrobiota timonensis</name>
    <dbReference type="NCBI Taxonomy" id="1776392"/>
    <lineage>
        <taxon>Bacteria</taxon>
        <taxon>Bacillati</taxon>
        <taxon>Bacillota</taxon>
        <taxon>Erysipelotrichia</taxon>
        <taxon>Erysipelotrichales</taxon>
        <taxon>Erysipelotrichaceae</taxon>
        <taxon>Massilimicrobiota</taxon>
    </lineage>
</organism>
<accession>A0A1Y4SQM3</accession>
<evidence type="ECO:0000313" key="3">
    <source>
        <dbReference type="Proteomes" id="UP000195305"/>
    </source>
</evidence>
<dbReference type="PANTHER" id="PTHR33303:SF2">
    <property type="entry name" value="COA-BINDING DOMAIN-CONTAINING PROTEIN"/>
    <property type="match status" value="1"/>
</dbReference>
<feature type="domain" description="CoA-binding" evidence="1">
    <location>
        <begin position="6"/>
        <end position="99"/>
    </location>
</feature>
<comment type="caution">
    <text evidence="2">The sequence shown here is derived from an EMBL/GenBank/DDBJ whole genome shotgun (WGS) entry which is preliminary data.</text>
</comment>
<reference evidence="2 3" key="1">
    <citation type="journal article" date="2018" name="BMC Genomics">
        <title>Whole genome sequencing and function prediction of 133 gut anaerobes isolated from chicken caecum in pure cultures.</title>
        <authorList>
            <person name="Medvecky M."/>
            <person name="Cejkova D."/>
            <person name="Polansky O."/>
            <person name="Karasova D."/>
            <person name="Kubasova T."/>
            <person name="Cizek A."/>
            <person name="Rychlik I."/>
        </authorList>
    </citation>
    <scope>NUCLEOTIDE SEQUENCE [LARGE SCALE GENOMIC DNA]</scope>
    <source>
        <strain evidence="2 3">An13</strain>
    </source>
</reference>
<dbReference type="Gene3D" id="3.40.50.720">
    <property type="entry name" value="NAD(P)-binding Rossmann-like Domain"/>
    <property type="match status" value="1"/>
</dbReference>
<name>A0A1Y4SQM3_9FIRM</name>
<dbReference type="Proteomes" id="UP000195305">
    <property type="component" value="Unassembled WGS sequence"/>
</dbReference>
<dbReference type="SUPFAM" id="SSF51735">
    <property type="entry name" value="NAD(P)-binding Rossmann-fold domains"/>
    <property type="match status" value="1"/>
</dbReference>
<dbReference type="AlphaFoldDB" id="A0A1Y4SQM3"/>
<dbReference type="SMART" id="SM00881">
    <property type="entry name" value="CoA_binding"/>
    <property type="match status" value="1"/>
</dbReference>
<dbReference type="InterPro" id="IPR036291">
    <property type="entry name" value="NAD(P)-bd_dom_sf"/>
</dbReference>